<keyword evidence="3" id="KW-1185">Reference proteome</keyword>
<gene>
    <name evidence="2" type="ORF">A4H97_07315</name>
</gene>
<dbReference type="STRING" id="354355.SAMN05660816_01487"/>
<feature type="signal peptide" evidence="1">
    <location>
        <begin position="1"/>
        <end position="24"/>
    </location>
</feature>
<keyword evidence="1" id="KW-0732">Signal</keyword>
<evidence type="ECO:0000313" key="2">
    <source>
        <dbReference type="EMBL" id="OQP47304.1"/>
    </source>
</evidence>
<dbReference type="EMBL" id="LVXG01000023">
    <property type="protein sequence ID" value="OQP47304.1"/>
    <property type="molecule type" value="Genomic_DNA"/>
</dbReference>
<dbReference type="OrthoDB" id="660497at2"/>
<dbReference type="RefSeq" id="WP_081201368.1">
    <property type="nucleotide sequence ID" value="NZ_FOCZ01000002.1"/>
</dbReference>
<sequence>MKKPSIYAAVFILWLLTLSSFVMAQSNKEDIDIIQSAFGKDKKDLVKDYMELSAKDSAAFWKLYDEYEDKRKVIGRERIDLIEQYANGYQNLDNAKAEKLATGILNNDAKYNTLHQTYFKKFSTIMGARNAAKFLQLEMYVQTYVRANVMREIPLIGDLDKQKQ</sequence>
<reference evidence="3" key="1">
    <citation type="submission" date="2016-04" db="EMBL/GenBank/DDBJ databases">
        <authorList>
            <person name="Chen L."/>
            <person name="Zhuang W."/>
            <person name="Wang G."/>
        </authorList>
    </citation>
    <scope>NUCLEOTIDE SEQUENCE [LARGE SCALE GENOMIC DNA]</scope>
    <source>
        <strain evidence="3">17621</strain>
    </source>
</reference>
<name>A0A1V9EMZ1_9BACT</name>
<dbReference type="AlphaFoldDB" id="A0A1V9EMZ1"/>
<organism evidence="2 3">
    <name type="scientific">Niastella yeongjuensis</name>
    <dbReference type="NCBI Taxonomy" id="354355"/>
    <lineage>
        <taxon>Bacteria</taxon>
        <taxon>Pseudomonadati</taxon>
        <taxon>Bacteroidota</taxon>
        <taxon>Chitinophagia</taxon>
        <taxon>Chitinophagales</taxon>
        <taxon>Chitinophagaceae</taxon>
        <taxon>Niastella</taxon>
    </lineage>
</organism>
<protein>
    <recommendedName>
        <fullName evidence="4">Sensor of ECF-type sigma factor</fullName>
    </recommendedName>
</protein>
<evidence type="ECO:0000313" key="3">
    <source>
        <dbReference type="Proteomes" id="UP000192610"/>
    </source>
</evidence>
<proteinExistence type="predicted"/>
<evidence type="ECO:0008006" key="4">
    <source>
        <dbReference type="Google" id="ProtNLM"/>
    </source>
</evidence>
<evidence type="ECO:0000256" key="1">
    <source>
        <dbReference type="SAM" id="SignalP"/>
    </source>
</evidence>
<comment type="caution">
    <text evidence="2">The sequence shown here is derived from an EMBL/GenBank/DDBJ whole genome shotgun (WGS) entry which is preliminary data.</text>
</comment>
<dbReference type="Proteomes" id="UP000192610">
    <property type="component" value="Unassembled WGS sequence"/>
</dbReference>
<feature type="chain" id="PRO_5010705046" description="Sensor of ECF-type sigma factor" evidence="1">
    <location>
        <begin position="25"/>
        <end position="164"/>
    </location>
</feature>
<accession>A0A1V9EMZ1</accession>